<evidence type="ECO:0000259" key="3">
    <source>
        <dbReference type="Pfam" id="PF13505"/>
    </source>
</evidence>
<sequence>MKHIKWAVLSVALVAGLANASEAGNASSDEGTGFFSGITLGAGYAQDNVDGKSLNGYSVFSRGYLVRSWKEYLFTDFRVSTTSKDDAVGHYDADLERYQASIGVDYPYHASESITIKPYLTSGWSWDKLEAGKFKEHDNGFLAAVGVETQFGDHVVTNLGYSEQFSGDLDANQFMLDVGYKFK</sequence>
<dbReference type="AlphaFoldDB" id="A0A4Y3HXC9"/>
<evidence type="ECO:0000313" key="4">
    <source>
        <dbReference type="EMBL" id="GEA50924.1"/>
    </source>
</evidence>
<feature type="domain" description="Outer membrane protein beta-barrel" evidence="3">
    <location>
        <begin position="12"/>
        <end position="182"/>
    </location>
</feature>
<dbReference type="Proteomes" id="UP000318717">
    <property type="component" value="Unassembled WGS sequence"/>
</dbReference>
<dbReference type="Pfam" id="PF13505">
    <property type="entry name" value="OMP_b-brl"/>
    <property type="match status" value="1"/>
</dbReference>
<reference evidence="4 5" key="1">
    <citation type="submission" date="2019-06" db="EMBL/GenBank/DDBJ databases">
        <title>Whole genome shotgun sequence of Vibrio inusitatus NBRC 102082.</title>
        <authorList>
            <person name="Hosoyama A."/>
            <person name="Uohara A."/>
            <person name="Ohji S."/>
            <person name="Ichikawa N."/>
        </authorList>
    </citation>
    <scope>NUCLEOTIDE SEQUENCE [LARGE SCALE GENOMIC DNA]</scope>
    <source>
        <strain evidence="4 5">NBRC 102082</strain>
    </source>
</reference>
<proteinExistence type="predicted"/>
<organism evidence="4 5">
    <name type="scientific">Vibrio inusitatus NBRC 102082</name>
    <dbReference type="NCBI Taxonomy" id="1219070"/>
    <lineage>
        <taxon>Bacteria</taxon>
        <taxon>Pseudomonadati</taxon>
        <taxon>Pseudomonadota</taxon>
        <taxon>Gammaproteobacteria</taxon>
        <taxon>Vibrionales</taxon>
        <taxon>Vibrionaceae</taxon>
        <taxon>Vibrio</taxon>
    </lineage>
</organism>
<dbReference type="EMBL" id="BJLF01000007">
    <property type="protein sequence ID" value="GEA50924.1"/>
    <property type="molecule type" value="Genomic_DNA"/>
</dbReference>
<dbReference type="SUPFAM" id="SSF56925">
    <property type="entry name" value="OMPA-like"/>
    <property type="match status" value="1"/>
</dbReference>
<evidence type="ECO:0000256" key="1">
    <source>
        <dbReference type="ARBA" id="ARBA00022729"/>
    </source>
</evidence>
<protein>
    <recommendedName>
        <fullName evidence="3">Outer membrane protein beta-barrel domain-containing protein</fullName>
    </recommendedName>
</protein>
<comment type="caution">
    <text evidence="4">The sequence shown here is derived from an EMBL/GenBank/DDBJ whole genome shotgun (WGS) entry which is preliminary data.</text>
</comment>
<feature type="signal peptide" evidence="2">
    <location>
        <begin position="1"/>
        <end position="20"/>
    </location>
</feature>
<dbReference type="InterPro" id="IPR027385">
    <property type="entry name" value="Beta-barrel_OMP"/>
</dbReference>
<evidence type="ECO:0000313" key="5">
    <source>
        <dbReference type="Proteomes" id="UP000318717"/>
    </source>
</evidence>
<keyword evidence="5" id="KW-1185">Reference proteome</keyword>
<dbReference type="Gene3D" id="2.40.160.20">
    <property type="match status" value="1"/>
</dbReference>
<dbReference type="OrthoDB" id="5874858at2"/>
<dbReference type="InterPro" id="IPR011250">
    <property type="entry name" value="OMP/PagP_B-barrel"/>
</dbReference>
<accession>A0A4Y3HXC9</accession>
<gene>
    <name evidence="4" type="ORF">VIN01S_17280</name>
</gene>
<name>A0A4Y3HXC9_9VIBR</name>
<keyword evidence="1 2" id="KW-0732">Signal</keyword>
<evidence type="ECO:0000256" key="2">
    <source>
        <dbReference type="SAM" id="SignalP"/>
    </source>
</evidence>
<feature type="chain" id="PRO_5021459775" description="Outer membrane protein beta-barrel domain-containing protein" evidence="2">
    <location>
        <begin position="21"/>
        <end position="183"/>
    </location>
</feature>
<dbReference type="RefSeq" id="WP_141345269.1">
    <property type="nucleotide sequence ID" value="NZ_BJLF01000007.1"/>
</dbReference>